<dbReference type="GeneID" id="10323209"/>
<dbReference type="KEGG" id="vg:10323209"/>
<keyword evidence="2" id="KW-1185">Reference proteome</keyword>
<proteinExistence type="predicted"/>
<organism evidence="1 2">
    <name type="scientific">Acinetobacter phage 133</name>
    <dbReference type="NCBI Taxonomy" id="2919552"/>
    <lineage>
        <taxon>Viruses</taxon>
        <taxon>Duplodnaviria</taxon>
        <taxon>Heunggongvirae</taxon>
        <taxon>Uroviricota</taxon>
        <taxon>Caudoviricetes</taxon>
        <taxon>Pantevenvirales</taxon>
        <taxon>Straboviridae</taxon>
        <taxon>Tevenvirinae</taxon>
        <taxon>Centumtrigintavirus</taxon>
        <taxon>Centumtrigintavirus cv133</taxon>
        <taxon>Acinetobacter virus 133</taxon>
    </lineage>
</organism>
<accession>D9I6F6</accession>
<protein>
    <submittedName>
        <fullName evidence="1">Uncharacterized protein</fullName>
    </submittedName>
</protein>
<reference evidence="1 2" key="1">
    <citation type="journal article" date="2010" name="Virol. J.">
        <title>Genomes of the T4-related bacteriophages as windows on microbial genome evolution.</title>
        <authorList>
            <person name="Petrov V.M."/>
            <person name="Ratnayaka S."/>
            <person name="Nolan J.M."/>
            <person name="Miller E.S."/>
            <person name="Karam J.D."/>
        </authorList>
    </citation>
    <scope>NUCLEOTIDE SEQUENCE [LARGE SCALE GENOMIC DNA]</scope>
    <source>
        <strain evidence="1">Acj133</strain>
    </source>
</reference>
<dbReference type="EMBL" id="HM114315">
    <property type="protein sequence ID" value="ADJ19537.1"/>
    <property type="molecule type" value="Genomic_DNA"/>
</dbReference>
<evidence type="ECO:0000313" key="1">
    <source>
        <dbReference type="EMBL" id="ADJ19537.1"/>
    </source>
</evidence>
<evidence type="ECO:0000313" key="2">
    <source>
        <dbReference type="Proteomes" id="UP000000330"/>
    </source>
</evidence>
<dbReference type="RefSeq" id="YP_004300803.1">
    <property type="nucleotide sequence ID" value="NC_015250.1"/>
</dbReference>
<name>D9I6F6_9CAUD</name>
<dbReference type="Proteomes" id="UP000000330">
    <property type="component" value="Segment"/>
</dbReference>
<gene>
    <name evidence="1" type="ORF">Acj133p222</name>
</gene>
<sequence length="80" mass="9296">MSLKTVGYILLIAYLYNTLYSKIDRQNSVIFYQQAEISDLKYKLSKFEEPPVKVINVEPIYLKLFGNLDEGNENESKGTR</sequence>